<reference evidence="3 4" key="1">
    <citation type="submission" date="2019-10" db="EMBL/GenBank/DDBJ databases">
        <authorList>
            <person name="Palmer J.M."/>
        </authorList>
    </citation>
    <scope>NUCLEOTIDE SEQUENCE [LARGE SCALE GENOMIC DNA]</scope>
    <source>
        <strain evidence="3 4">TWF506</strain>
    </source>
</reference>
<evidence type="ECO:0000313" key="4">
    <source>
        <dbReference type="Proteomes" id="UP001307849"/>
    </source>
</evidence>
<dbReference type="EMBL" id="JAVHJM010000002">
    <property type="protein sequence ID" value="KAK6518266.1"/>
    <property type="molecule type" value="Genomic_DNA"/>
</dbReference>
<accession>A0AAN8NU38</accession>
<name>A0AAN8NU38_9PEZI</name>
<comment type="caution">
    <text evidence="3">The sequence shown here is derived from an EMBL/GenBank/DDBJ whole genome shotgun (WGS) entry which is preliminary data.</text>
</comment>
<sequence>MNTSTRSSKPYQAKAPASQYPGLCERGPLGDWDASNNSSRFRNGTLPDGGDPEARTTLVMVTLWAVVVLVLAALLIWLWRREYARARAIVREEFVLAAVAAATAAGAAAAIADADNAPVDDVAANAIPLEEV</sequence>
<gene>
    <name evidence="3" type="ORF">TWF506_005426</name>
</gene>
<keyword evidence="2" id="KW-1133">Transmembrane helix</keyword>
<organism evidence="3 4">
    <name type="scientific">Arthrobotrys conoides</name>
    <dbReference type="NCBI Taxonomy" id="74498"/>
    <lineage>
        <taxon>Eukaryota</taxon>
        <taxon>Fungi</taxon>
        <taxon>Dikarya</taxon>
        <taxon>Ascomycota</taxon>
        <taxon>Pezizomycotina</taxon>
        <taxon>Orbiliomycetes</taxon>
        <taxon>Orbiliales</taxon>
        <taxon>Orbiliaceae</taxon>
        <taxon>Arthrobotrys</taxon>
    </lineage>
</organism>
<proteinExistence type="predicted"/>
<dbReference type="AlphaFoldDB" id="A0AAN8NU38"/>
<feature type="region of interest" description="Disordered" evidence="1">
    <location>
        <begin position="1"/>
        <end position="52"/>
    </location>
</feature>
<feature type="compositionally biased region" description="Polar residues" evidence="1">
    <location>
        <begin position="1"/>
        <end position="10"/>
    </location>
</feature>
<evidence type="ECO:0000256" key="2">
    <source>
        <dbReference type="SAM" id="Phobius"/>
    </source>
</evidence>
<evidence type="ECO:0000256" key="1">
    <source>
        <dbReference type="SAM" id="MobiDB-lite"/>
    </source>
</evidence>
<dbReference type="Proteomes" id="UP001307849">
    <property type="component" value="Unassembled WGS sequence"/>
</dbReference>
<keyword evidence="2" id="KW-0472">Membrane</keyword>
<feature type="transmembrane region" description="Helical" evidence="2">
    <location>
        <begin position="58"/>
        <end position="79"/>
    </location>
</feature>
<evidence type="ECO:0000313" key="3">
    <source>
        <dbReference type="EMBL" id="KAK6518266.1"/>
    </source>
</evidence>
<protein>
    <submittedName>
        <fullName evidence="3">Uncharacterized protein</fullName>
    </submittedName>
</protein>
<keyword evidence="2" id="KW-0812">Transmembrane</keyword>
<keyword evidence="4" id="KW-1185">Reference proteome</keyword>